<proteinExistence type="predicted"/>
<evidence type="ECO:0000313" key="2">
    <source>
        <dbReference type="EMBL" id="KAJ1966342.1"/>
    </source>
</evidence>
<evidence type="ECO:0000313" key="3">
    <source>
        <dbReference type="Proteomes" id="UP001150925"/>
    </source>
</evidence>
<sequence length="103" mass="11064">MPEPVSTAVSSHTPGSVAVQKPAEVGIGMAGEPSKLKKRKRVKETGEPISEADTKRARLDGATIPAVAQPVTLNAAKPTTAFSRASSREERRKKVKRRRTQGF</sequence>
<protein>
    <submittedName>
        <fullName evidence="2">Uncharacterized protein</fullName>
    </submittedName>
</protein>
<reference evidence="2" key="1">
    <citation type="submission" date="2022-07" db="EMBL/GenBank/DDBJ databases">
        <title>Phylogenomic reconstructions and comparative analyses of Kickxellomycotina fungi.</title>
        <authorList>
            <person name="Reynolds N.K."/>
            <person name="Stajich J.E."/>
            <person name="Barry K."/>
            <person name="Grigoriev I.V."/>
            <person name="Crous P."/>
            <person name="Smith M.E."/>
        </authorList>
    </citation>
    <scope>NUCLEOTIDE SEQUENCE</scope>
    <source>
        <strain evidence="2">RSA 1196</strain>
    </source>
</reference>
<feature type="compositionally biased region" description="Basic residues" evidence="1">
    <location>
        <begin position="93"/>
        <end position="103"/>
    </location>
</feature>
<organism evidence="2 3">
    <name type="scientific">Dispira parvispora</name>
    <dbReference type="NCBI Taxonomy" id="1520584"/>
    <lineage>
        <taxon>Eukaryota</taxon>
        <taxon>Fungi</taxon>
        <taxon>Fungi incertae sedis</taxon>
        <taxon>Zoopagomycota</taxon>
        <taxon>Kickxellomycotina</taxon>
        <taxon>Dimargaritomycetes</taxon>
        <taxon>Dimargaritales</taxon>
        <taxon>Dimargaritaceae</taxon>
        <taxon>Dispira</taxon>
    </lineage>
</organism>
<name>A0A9W8AVQ0_9FUNG</name>
<comment type="caution">
    <text evidence="2">The sequence shown here is derived from an EMBL/GenBank/DDBJ whole genome shotgun (WGS) entry which is preliminary data.</text>
</comment>
<evidence type="ECO:0000256" key="1">
    <source>
        <dbReference type="SAM" id="MobiDB-lite"/>
    </source>
</evidence>
<feature type="region of interest" description="Disordered" evidence="1">
    <location>
        <begin position="75"/>
        <end position="103"/>
    </location>
</feature>
<dbReference type="Proteomes" id="UP001150925">
    <property type="component" value="Unassembled WGS sequence"/>
</dbReference>
<feature type="region of interest" description="Disordered" evidence="1">
    <location>
        <begin position="1"/>
        <end position="51"/>
    </location>
</feature>
<dbReference type="AlphaFoldDB" id="A0A9W8AVQ0"/>
<dbReference type="EMBL" id="JANBPY010000520">
    <property type="protein sequence ID" value="KAJ1966342.1"/>
    <property type="molecule type" value="Genomic_DNA"/>
</dbReference>
<gene>
    <name evidence="2" type="ORF">IWQ62_002449</name>
</gene>
<accession>A0A9W8AVQ0</accession>
<keyword evidence="3" id="KW-1185">Reference proteome</keyword>